<evidence type="ECO:0000313" key="2">
    <source>
        <dbReference type="EMBL" id="GHO95672.1"/>
    </source>
</evidence>
<protein>
    <submittedName>
        <fullName evidence="2">Uncharacterized protein</fullName>
    </submittedName>
</protein>
<gene>
    <name evidence="2" type="ORF">KSF_057200</name>
</gene>
<organism evidence="2 3">
    <name type="scientific">Reticulibacter mediterranei</name>
    <dbReference type="NCBI Taxonomy" id="2778369"/>
    <lineage>
        <taxon>Bacteria</taxon>
        <taxon>Bacillati</taxon>
        <taxon>Chloroflexota</taxon>
        <taxon>Ktedonobacteria</taxon>
        <taxon>Ktedonobacterales</taxon>
        <taxon>Reticulibacteraceae</taxon>
        <taxon>Reticulibacter</taxon>
    </lineage>
</organism>
<sequence>MQTAGPPFASSHALTLAAPLCFRAAQQEKVLHSIMELVAPPLSHSLLGIRAIGHITKNGNNDHKKKQWDDEGLHASILS</sequence>
<dbReference type="AlphaFoldDB" id="A0A8J3N604"/>
<reference evidence="2" key="1">
    <citation type="submission" date="2020-10" db="EMBL/GenBank/DDBJ databases">
        <title>Taxonomic study of unclassified bacteria belonging to the class Ktedonobacteria.</title>
        <authorList>
            <person name="Yabe S."/>
            <person name="Wang C.M."/>
            <person name="Zheng Y."/>
            <person name="Sakai Y."/>
            <person name="Cavaletti L."/>
            <person name="Monciardini P."/>
            <person name="Donadio S."/>
        </authorList>
    </citation>
    <scope>NUCLEOTIDE SEQUENCE</scope>
    <source>
        <strain evidence="2">ID150040</strain>
    </source>
</reference>
<accession>A0A8J3N604</accession>
<proteinExistence type="predicted"/>
<evidence type="ECO:0000256" key="1">
    <source>
        <dbReference type="SAM" id="MobiDB-lite"/>
    </source>
</evidence>
<keyword evidence="3" id="KW-1185">Reference proteome</keyword>
<dbReference type="EMBL" id="BNJK01000001">
    <property type="protein sequence ID" value="GHO95672.1"/>
    <property type="molecule type" value="Genomic_DNA"/>
</dbReference>
<feature type="region of interest" description="Disordered" evidence="1">
    <location>
        <begin position="58"/>
        <end position="79"/>
    </location>
</feature>
<name>A0A8J3N604_9CHLR</name>
<comment type="caution">
    <text evidence="2">The sequence shown here is derived from an EMBL/GenBank/DDBJ whole genome shotgun (WGS) entry which is preliminary data.</text>
</comment>
<dbReference type="Proteomes" id="UP000597444">
    <property type="component" value="Unassembled WGS sequence"/>
</dbReference>
<evidence type="ECO:0000313" key="3">
    <source>
        <dbReference type="Proteomes" id="UP000597444"/>
    </source>
</evidence>